<keyword evidence="2" id="KW-0548">Nucleotidyltransferase</keyword>
<comment type="caution">
    <text evidence="8">The sequence shown here is derived from an EMBL/GenBank/DDBJ whole genome shotgun (WGS) entry which is preliminary data.</text>
</comment>
<keyword evidence="3" id="KW-0540">Nuclease</keyword>
<dbReference type="EMBL" id="BGPR01004134">
    <property type="protein sequence ID" value="GBM96329.1"/>
    <property type="molecule type" value="Genomic_DNA"/>
</dbReference>
<proteinExistence type="predicted"/>
<dbReference type="GO" id="GO:0016787">
    <property type="term" value="F:hydrolase activity"/>
    <property type="evidence" value="ECO:0007669"/>
    <property type="project" value="UniProtKB-KW"/>
</dbReference>
<gene>
    <name evidence="8" type="primary">pol_3255</name>
    <name evidence="8" type="ORF">AVEN_182465_1</name>
</gene>
<dbReference type="SUPFAM" id="SSF56672">
    <property type="entry name" value="DNA/RNA polymerases"/>
    <property type="match status" value="1"/>
</dbReference>
<dbReference type="AlphaFoldDB" id="A0A4Y2K3B0"/>
<keyword evidence="5" id="KW-0378">Hydrolase</keyword>
<evidence type="ECO:0000313" key="9">
    <source>
        <dbReference type="Proteomes" id="UP000499080"/>
    </source>
</evidence>
<dbReference type="InterPro" id="IPR041373">
    <property type="entry name" value="RT_RNaseH"/>
</dbReference>
<dbReference type="GO" id="GO:0003964">
    <property type="term" value="F:RNA-directed DNA polymerase activity"/>
    <property type="evidence" value="ECO:0007669"/>
    <property type="project" value="UniProtKB-KW"/>
</dbReference>
<protein>
    <submittedName>
        <fullName evidence="8">Retrovirus-related Pol polyprotein from transposon 297</fullName>
    </submittedName>
</protein>
<dbReference type="Proteomes" id="UP000499080">
    <property type="component" value="Unassembled WGS sequence"/>
</dbReference>
<name>A0A4Y2K3B0_ARAVE</name>
<dbReference type="GO" id="GO:0004519">
    <property type="term" value="F:endonuclease activity"/>
    <property type="evidence" value="ECO:0007669"/>
    <property type="project" value="UniProtKB-KW"/>
</dbReference>
<dbReference type="PANTHER" id="PTHR37984">
    <property type="entry name" value="PROTEIN CBG26694"/>
    <property type="match status" value="1"/>
</dbReference>
<evidence type="ECO:0000256" key="3">
    <source>
        <dbReference type="ARBA" id="ARBA00022722"/>
    </source>
</evidence>
<feature type="domain" description="Reverse transcriptase RNase H-like" evidence="7">
    <location>
        <begin position="2"/>
        <end position="95"/>
    </location>
</feature>
<organism evidence="8 9">
    <name type="scientific">Araneus ventricosus</name>
    <name type="common">Orbweaver spider</name>
    <name type="synonym">Epeira ventricosa</name>
    <dbReference type="NCBI Taxonomy" id="182803"/>
    <lineage>
        <taxon>Eukaryota</taxon>
        <taxon>Metazoa</taxon>
        <taxon>Ecdysozoa</taxon>
        <taxon>Arthropoda</taxon>
        <taxon>Chelicerata</taxon>
        <taxon>Arachnida</taxon>
        <taxon>Araneae</taxon>
        <taxon>Araneomorphae</taxon>
        <taxon>Entelegynae</taxon>
        <taxon>Araneoidea</taxon>
        <taxon>Araneidae</taxon>
        <taxon>Araneus</taxon>
    </lineage>
</organism>
<keyword evidence="9" id="KW-1185">Reference proteome</keyword>
<dbReference type="FunFam" id="3.10.20.370:FF:000001">
    <property type="entry name" value="Retrovirus-related Pol polyprotein from transposon 17.6-like protein"/>
    <property type="match status" value="1"/>
</dbReference>
<evidence type="ECO:0000256" key="6">
    <source>
        <dbReference type="ARBA" id="ARBA00022918"/>
    </source>
</evidence>
<dbReference type="Pfam" id="PF17917">
    <property type="entry name" value="RT_RNaseH"/>
    <property type="match status" value="1"/>
</dbReference>
<dbReference type="OrthoDB" id="10030726at2759"/>
<evidence type="ECO:0000259" key="7">
    <source>
        <dbReference type="Pfam" id="PF17917"/>
    </source>
</evidence>
<sequence length="217" mass="25497">MNASNEGMRAVLSRNIGNKERVIAYFSKSLDKSGRNYRVSRKELLAIVKSIERFHHYLCGRKFLLCTDHAYLRWLLNFKEPEGQISRWIQRLQEYDFEIQHGNWTSYGNADVLSRRRCKERCKHCTNVEKSSEFIYHISYIYPDIPDKVLTTTVDLRPSCEIQIVQLEDPPIKAILDKKLNSAERLSWPKIASESPATKRYWALWESLYLNHGSTIP</sequence>
<evidence type="ECO:0000256" key="5">
    <source>
        <dbReference type="ARBA" id="ARBA00022801"/>
    </source>
</evidence>
<evidence type="ECO:0000256" key="2">
    <source>
        <dbReference type="ARBA" id="ARBA00022695"/>
    </source>
</evidence>
<dbReference type="Gene3D" id="3.10.20.370">
    <property type="match status" value="1"/>
</dbReference>
<keyword evidence="4" id="KW-0255">Endonuclease</keyword>
<keyword evidence="1" id="KW-0808">Transferase</keyword>
<evidence type="ECO:0000313" key="8">
    <source>
        <dbReference type="EMBL" id="GBM96329.1"/>
    </source>
</evidence>
<reference evidence="8 9" key="1">
    <citation type="journal article" date="2019" name="Sci. Rep.">
        <title>Orb-weaving spider Araneus ventricosus genome elucidates the spidroin gene catalogue.</title>
        <authorList>
            <person name="Kono N."/>
            <person name="Nakamura H."/>
            <person name="Ohtoshi R."/>
            <person name="Moran D.A.P."/>
            <person name="Shinohara A."/>
            <person name="Yoshida Y."/>
            <person name="Fujiwara M."/>
            <person name="Mori M."/>
            <person name="Tomita M."/>
            <person name="Arakawa K."/>
        </authorList>
    </citation>
    <scope>NUCLEOTIDE SEQUENCE [LARGE SCALE GENOMIC DNA]</scope>
</reference>
<dbReference type="InterPro" id="IPR043502">
    <property type="entry name" value="DNA/RNA_pol_sf"/>
</dbReference>
<accession>A0A4Y2K3B0</accession>
<keyword evidence="6" id="KW-0695">RNA-directed DNA polymerase</keyword>
<dbReference type="CDD" id="cd09274">
    <property type="entry name" value="RNase_HI_RT_Ty3"/>
    <property type="match status" value="1"/>
</dbReference>
<dbReference type="PANTHER" id="PTHR37984:SF5">
    <property type="entry name" value="PROTEIN NYNRIN-LIKE"/>
    <property type="match status" value="1"/>
</dbReference>
<evidence type="ECO:0000256" key="1">
    <source>
        <dbReference type="ARBA" id="ARBA00022679"/>
    </source>
</evidence>
<dbReference type="InterPro" id="IPR050951">
    <property type="entry name" value="Retrovirus_Pol_polyprotein"/>
</dbReference>
<evidence type="ECO:0000256" key="4">
    <source>
        <dbReference type="ARBA" id="ARBA00022759"/>
    </source>
</evidence>